<name>A0AAD8NL73_TARER</name>
<comment type="caution">
    <text evidence="2">The sequence shown here is derived from an EMBL/GenBank/DDBJ whole genome shotgun (WGS) entry which is preliminary data.</text>
</comment>
<dbReference type="Pfam" id="PF13966">
    <property type="entry name" value="zf-RVT"/>
    <property type="match status" value="1"/>
</dbReference>
<dbReference type="InterPro" id="IPR026960">
    <property type="entry name" value="RVT-Znf"/>
</dbReference>
<dbReference type="EMBL" id="JAUHHV010000009">
    <property type="protein sequence ID" value="KAK1412847.1"/>
    <property type="molecule type" value="Genomic_DNA"/>
</dbReference>
<evidence type="ECO:0000313" key="3">
    <source>
        <dbReference type="Proteomes" id="UP001229421"/>
    </source>
</evidence>
<organism evidence="2 3">
    <name type="scientific">Tagetes erecta</name>
    <name type="common">African marigold</name>
    <dbReference type="NCBI Taxonomy" id="13708"/>
    <lineage>
        <taxon>Eukaryota</taxon>
        <taxon>Viridiplantae</taxon>
        <taxon>Streptophyta</taxon>
        <taxon>Embryophyta</taxon>
        <taxon>Tracheophyta</taxon>
        <taxon>Spermatophyta</taxon>
        <taxon>Magnoliopsida</taxon>
        <taxon>eudicotyledons</taxon>
        <taxon>Gunneridae</taxon>
        <taxon>Pentapetalae</taxon>
        <taxon>asterids</taxon>
        <taxon>campanulids</taxon>
        <taxon>Asterales</taxon>
        <taxon>Asteraceae</taxon>
        <taxon>Asteroideae</taxon>
        <taxon>Heliantheae alliance</taxon>
        <taxon>Tageteae</taxon>
        <taxon>Tagetes</taxon>
    </lineage>
</organism>
<reference evidence="2" key="1">
    <citation type="journal article" date="2023" name="bioRxiv">
        <title>Improved chromosome-level genome assembly for marigold (Tagetes erecta).</title>
        <authorList>
            <person name="Jiang F."/>
            <person name="Yuan L."/>
            <person name="Wang S."/>
            <person name="Wang H."/>
            <person name="Xu D."/>
            <person name="Wang A."/>
            <person name="Fan W."/>
        </authorList>
    </citation>
    <scope>NUCLEOTIDE SEQUENCE</scope>
    <source>
        <strain evidence="2">WSJ</strain>
        <tissue evidence="2">Leaf</tissue>
    </source>
</reference>
<evidence type="ECO:0000259" key="1">
    <source>
        <dbReference type="Pfam" id="PF13966"/>
    </source>
</evidence>
<accession>A0AAD8NL73</accession>
<feature type="domain" description="Reverse transcriptase zinc-binding" evidence="1">
    <location>
        <begin position="27"/>
        <end position="112"/>
    </location>
</feature>
<sequence>MALCPLVGIETTQLQMLFQMLSDDGEFTVKSLRHAIDLNWDPVDLNPVIWSSWIPLKVRGFAWKVRLNRIPSKKALQDRGVNMFSQECSMCFGSIETADHALNRCSFATVVWNCVRQWCGWDGMLMRI</sequence>
<proteinExistence type="predicted"/>
<evidence type="ECO:0000313" key="2">
    <source>
        <dbReference type="EMBL" id="KAK1412847.1"/>
    </source>
</evidence>
<protein>
    <recommendedName>
        <fullName evidence="1">Reverse transcriptase zinc-binding domain-containing protein</fullName>
    </recommendedName>
</protein>
<keyword evidence="3" id="KW-1185">Reference proteome</keyword>
<gene>
    <name evidence="2" type="ORF">QVD17_34393</name>
</gene>
<dbReference type="AlphaFoldDB" id="A0AAD8NL73"/>
<dbReference type="Proteomes" id="UP001229421">
    <property type="component" value="Unassembled WGS sequence"/>
</dbReference>